<evidence type="ECO:0000259" key="1">
    <source>
        <dbReference type="Pfam" id="PF01402"/>
    </source>
</evidence>
<dbReference type="EMBL" id="CP046565">
    <property type="protein sequence ID" value="QJD29297.1"/>
    <property type="molecule type" value="Genomic_DNA"/>
</dbReference>
<dbReference type="InterPro" id="IPR002145">
    <property type="entry name" value="CopG"/>
</dbReference>
<name>A0A858Q643_9GAMM</name>
<dbReference type="InterPro" id="IPR052991">
    <property type="entry name" value="Non-func_TypeII_TA_Antitoxin"/>
</dbReference>
<dbReference type="KEGG" id="metu:GNH96_04510"/>
<evidence type="ECO:0000313" key="2">
    <source>
        <dbReference type="EMBL" id="QJD29297.1"/>
    </source>
</evidence>
<gene>
    <name evidence="2" type="ORF">GNH96_04510</name>
</gene>
<feature type="domain" description="Ribbon-helix-helix protein CopG" evidence="1">
    <location>
        <begin position="6"/>
        <end position="42"/>
    </location>
</feature>
<dbReference type="GO" id="GO:0006355">
    <property type="term" value="P:regulation of DNA-templated transcription"/>
    <property type="evidence" value="ECO:0007669"/>
    <property type="project" value="InterPro"/>
</dbReference>
<dbReference type="InterPro" id="IPR013321">
    <property type="entry name" value="Arc_rbn_hlx_hlx"/>
</dbReference>
<keyword evidence="3" id="KW-1185">Reference proteome</keyword>
<reference evidence="3" key="1">
    <citation type="submission" date="2019-12" db="EMBL/GenBank/DDBJ databases">
        <authorList>
            <person name="Awala S.I."/>
            <person name="Rhee S.K."/>
        </authorList>
    </citation>
    <scope>NUCLEOTIDE SEQUENCE [LARGE SCALE GENOMIC DNA]</scope>
    <source>
        <strain evidence="3">IM1</strain>
    </source>
</reference>
<organism evidence="2 3">
    <name type="scientific">Methylococcus geothermalis</name>
    <dbReference type="NCBI Taxonomy" id="2681310"/>
    <lineage>
        <taxon>Bacteria</taxon>
        <taxon>Pseudomonadati</taxon>
        <taxon>Pseudomonadota</taxon>
        <taxon>Gammaproteobacteria</taxon>
        <taxon>Methylococcales</taxon>
        <taxon>Methylococcaceae</taxon>
        <taxon>Methylococcus</taxon>
    </lineage>
</organism>
<evidence type="ECO:0000313" key="3">
    <source>
        <dbReference type="Proteomes" id="UP000503004"/>
    </source>
</evidence>
<dbReference type="RefSeq" id="WP_169602589.1">
    <property type="nucleotide sequence ID" value="NZ_CP046565.1"/>
</dbReference>
<dbReference type="InterPro" id="IPR010985">
    <property type="entry name" value="Ribbon_hlx_hlx"/>
</dbReference>
<dbReference type="Proteomes" id="UP000503004">
    <property type="component" value="Chromosome"/>
</dbReference>
<protein>
    <submittedName>
        <fullName evidence="2">Ribbon-helix-helix protein, CopG family</fullName>
    </submittedName>
</protein>
<sequence length="88" mass="10246">MTTEAFTVRTDSETAHRLDALASRLDRSRNYLVNQAIKEYLDLHAWQIEKIQEGIEAADRGQLFPHEDVMAEMDALIQEHIDRHEGRQ</sequence>
<dbReference type="Pfam" id="PF01402">
    <property type="entry name" value="RHH_1"/>
    <property type="match status" value="1"/>
</dbReference>
<dbReference type="AlphaFoldDB" id="A0A858Q643"/>
<dbReference type="CDD" id="cd22233">
    <property type="entry name" value="RHH_CopAso-like"/>
    <property type="match status" value="1"/>
</dbReference>
<dbReference type="PANTHER" id="PTHR40688:SF2">
    <property type="entry name" value="RIBBON-HELIX-HELIX PROTEIN COPG DOMAIN-CONTAINING PROTEIN"/>
    <property type="match status" value="1"/>
</dbReference>
<accession>A0A858Q643</accession>
<dbReference type="Gene3D" id="1.10.1220.10">
    <property type="entry name" value="Met repressor-like"/>
    <property type="match status" value="1"/>
</dbReference>
<dbReference type="SUPFAM" id="SSF47598">
    <property type="entry name" value="Ribbon-helix-helix"/>
    <property type="match status" value="1"/>
</dbReference>
<dbReference type="PANTHER" id="PTHR40688">
    <property type="match status" value="1"/>
</dbReference>
<proteinExistence type="predicted"/>